<gene>
    <name evidence="2" type="ORF">CCMP2556_LOCUS15442</name>
</gene>
<protein>
    <submittedName>
        <fullName evidence="2">Uncharacterized protein</fullName>
    </submittedName>
</protein>
<accession>A0ABP0KBR3</accession>
<evidence type="ECO:0000313" key="3">
    <source>
        <dbReference type="Proteomes" id="UP001642484"/>
    </source>
</evidence>
<name>A0ABP0KBR3_9DINO</name>
<keyword evidence="3" id="KW-1185">Reference proteome</keyword>
<organism evidence="2 3">
    <name type="scientific">Durusdinium trenchii</name>
    <dbReference type="NCBI Taxonomy" id="1381693"/>
    <lineage>
        <taxon>Eukaryota</taxon>
        <taxon>Sar</taxon>
        <taxon>Alveolata</taxon>
        <taxon>Dinophyceae</taxon>
        <taxon>Suessiales</taxon>
        <taxon>Symbiodiniaceae</taxon>
        <taxon>Durusdinium</taxon>
    </lineage>
</organism>
<dbReference type="EMBL" id="CAXAMN010008113">
    <property type="protein sequence ID" value="CAK9024004.1"/>
    <property type="molecule type" value="Genomic_DNA"/>
</dbReference>
<comment type="caution">
    <text evidence="2">The sequence shown here is derived from an EMBL/GenBank/DDBJ whole genome shotgun (WGS) entry which is preliminary data.</text>
</comment>
<reference evidence="2 3" key="1">
    <citation type="submission" date="2024-02" db="EMBL/GenBank/DDBJ databases">
        <authorList>
            <person name="Chen Y."/>
            <person name="Shah S."/>
            <person name="Dougan E. K."/>
            <person name="Thang M."/>
            <person name="Chan C."/>
        </authorList>
    </citation>
    <scope>NUCLEOTIDE SEQUENCE [LARGE SCALE GENOMIC DNA]</scope>
</reference>
<feature type="compositionally biased region" description="Low complexity" evidence="1">
    <location>
        <begin position="76"/>
        <end position="86"/>
    </location>
</feature>
<evidence type="ECO:0000313" key="2">
    <source>
        <dbReference type="EMBL" id="CAK9024004.1"/>
    </source>
</evidence>
<feature type="region of interest" description="Disordered" evidence="1">
    <location>
        <begin position="66"/>
        <end position="104"/>
    </location>
</feature>
<evidence type="ECO:0000256" key="1">
    <source>
        <dbReference type="SAM" id="MobiDB-lite"/>
    </source>
</evidence>
<proteinExistence type="predicted"/>
<feature type="region of interest" description="Disordered" evidence="1">
    <location>
        <begin position="365"/>
        <end position="388"/>
    </location>
</feature>
<dbReference type="Proteomes" id="UP001642484">
    <property type="component" value="Unassembled WGS sequence"/>
</dbReference>
<sequence>MDVDSSGLLEARLQPWLWETLAGLSGGVRRESCEQAIGIFNMPTQGVTSSGKLHFMLQQITSLSEVKAEDDDDDGGAPADGEATGEVGSDGIDDDPDDGARDGDPADVILRDYCYRLKCMCMEKDRGLKVKNAVANFDQATLYGNRTAFHELLLVTSKEASPFHKSKLWKQAAVFNISMLPRSEMAKPPRDDSKYGSEARFTKVQEMKQYCGGISFIAKIVEALQISGGAEYPTILLDMLGFDGWVAKHCLYQCARGKKFACATVCHTSSEAAFVSNIIGTQLFSMARSGEYRLAGFPDFQAAVSDLKQFQRAPMPEYQVCVGLADGTLVIRQSLVDFWSLKHAAFKDKMDSLLEAHNAEFNKRGIKRGADESNDSAGNGSEPPAKRLCLDSSKTTEELESEHPERTTLQCGDFALTLGSDESLWVGSGEETTVEEKTELWGFGSGDFEKGSSAKDIMSDAASRWVLYALTNSSDIVILEKGRRTPEHLEDLTWNQVISLGELMRSLEDRGEVGYSVAEHRITKNEAGTSFTIEPLESVVFALDPVKPRKKKAKATSALSFGAKLNFSKLRSTSNIKIIWRLRLLAYAQSSCGFL</sequence>